<organism evidence="1 2">
    <name type="scientific">Ureibacillus xyleni</name>
    <dbReference type="NCBI Taxonomy" id="614648"/>
    <lineage>
        <taxon>Bacteria</taxon>
        <taxon>Bacillati</taxon>
        <taxon>Bacillota</taxon>
        <taxon>Bacilli</taxon>
        <taxon>Bacillales</taxon>
        <taxon>Caryophanaceae</taxon>
        <taxon>Ureibacillus</taxon>
    </lineage>
</organism>
<dbReference type="RefSeq" id="WP_097073433.1">
    <property type="nucleotide sequence ID" value="NZ_OBMQ01000005.1"/>
</dbReference>
<dbReference type="Proteomes" id="UP000219636">
    <property type="component" value="Unassembled WGS sequence"/>
</dbReference>
<dbReference type="AlphaFoldDB" id="A0A285SMU0"/>
<dbReference type="EMBL" id="OBMQ01000005">
    <property type="protein sequence ID" value="SOC09066.1"/>
    <property type="molecule type" value="Genomic_DNA"/>
</dbReference>
<evidence type="ECO:0000313" key="1">
    <source>
        <dbReference type="EMBL" id="SOC09066.1"/>
    </source>
</evidence>
<proteinExistence type="predicted"/>
<name>A0A285SMU0_9BACL</name>
<protein>
    <submittedName>
        <fullName evidence="1">Uncharacterized protein</fullName>
    </submittedName>
</protein>
<accession>A0A285SMU0</accession>
<gene>
    <name evidence="1" type="ORF">SAMN05880501_105174</name>
</gene>
<keyword evidence="2" id="KW-1185">Reference proteome</keyword>
<reference evidence="2" key="1">
    <citation type="submission" date="2017-08" db="EMBL/GenBank/DDBJ databases">
        <authorList>
            <person name="Varghese N."/>
            <person name="Submissions S."/>
        </authorList>
    </citation>
    <scope>NUCLEOTIDE SEQUENCE [LARGE SCALE GENOMIC DNA]</scope>
    <source>
        <strain evidence="2">JC22</strain>
    </source>
</reference>
<evidence type="ECO:0000313" key="2">
    <source>
        <dbReference type="Proteomes" id="UP000219636"/>
    </source>
</evidence>
<sequence length="233" mass="26525">MRKDELLEAALFAVMRGAIPEKLKFHHQDHMTMFQGISIENTHELQFNANDFLYGDEVDESLATEMAIASLMPFLVTSHFYEKATFRDLEALLMVKQLKNATIYGDKISQLYSVQSTAIQWALAYACLDKKSCTGELLFQRVILSALPNVTMYVRDCSNESVQQIEWVVHVPSYSLDQVDDFIQVTALLLLPFHHLVTTVAKEPPALLHKSPQMRIGGSRIVDATCDRMKQWI</sequence>